<accession>A0ABW8UY79</accession>
<dbReference type="SUPFAM" id="SSF52266">
    <property type="entry name" value="SGNH hydrolase"/>
    <property type="match status" value="1"/>
</dbReference>
<sequence length="217" mass="22981">MAPRSLLCFGDSNTHGTLAMRHMGDRRRLAKPERWTSVMGEALGPEWNVIAEGHPGRTTVFEDPIEGVHKSGLRALPALLESHRPLDLVLIILGTNDLKARFGLTAFDIALGVQRLALDTRRSDSGPDGQPPKVMLVAPVAALESGCLAPIFEGCAPKSAALPGHLGQIAAANDLGFVDLNAVAQVDPLDGIHLDAQAHAAIGTHVAQAVTEFMTQD</sequence>
<dbReference type="Proteomes" id="UP001627408">
    <property type="component" value="Unassembled WGS sequence"/>
</dbReference>
<protein>
    <submittedName>
        <fullName evidence="2">SGNH/GDSL hydrolase family protein</fullName>
    </submittedName>
</protein>
<feature type="domain" description="SGNH hydrolase-type esterase" evidence="1">
    <location>
        <begin position="8"/>
        <end position="201"/>
    </location>
</feature>
<comment type="caution">
    <text evidence="2">The sequence shown here is derived from an EMBL/GenBank/DDBJ whole genome shotgun (WGS) entry which is preliminary data.</text>
</comment>
<proteinExistence type="predicted"/>
<evidence type="ECO:0000259" key="1">
    <source>
        <dbReference type="Pfam" id="PF13472"/>
    </source>
</evidence>
<dbReference type="RefSeq" id="WP_407594007.1">
    <property type="nucleotide sequence ID" value="NZ_JBHDIY010000002.1"/>
</dbReference>
<dbReference type="InterPro" id="IPR013830">
    <property type="entry name" value="SGNH_hydro"/>
</dbReference>
<dbReference type="GO" id="GO:0016787">
    <property type="term" value="F:hydrolase activity"/>
    <property type="evidence" value="ECO:0007669"/>
    <property type="project" value="UniProtKB-KW"/>
</dbReference>
<keyword evidence="2" id="KW-0378">Hydrolase</keyword>
<evidence type="ECO:0000313" key="3">
    <source>
        <dbReference type="Proteomes" id="UP001627408"/>
    </source>
</evidence>
<dbReference type="Pfam" id="PF13472">
    <property type="entry name" value="Lipase_GDSL_2"/>
    <property type="match status" value="1"/>
</dbReference>
<name>A0ABW8UY79_9RHOB</name>
<keyword evidence="3" id="KW-1185">Reference proteome</keyword>
<evidence type="ECO:0000313" key="2">
    <source>
        <dbReference type="EMBL" id="MFL4472120.1"/>
    </source>
</evidence>
<dbReference type="InterPro" id="IPR036514">
    <property type="entry name" value="SGNH_hydro_sf"/>
</dbReference>
<gene>
    <name evidence="2" type="ORF">ACERZ8_20380</name>
</gene>
<reference evidence="2 3" key="1">
    <citation type="submission" date="2024-08" db="EMBL/GenBank/DDBJ databases">
        <title>Tateyamaria sp. nov., isolated from marine algae.</title>
        <authorList>
            <person name="Choi B.J."/>
            <person name="Kim J.M."/>
            <person name="Lee J.K."/>
            <person name="Choi D.G."/>
            <person name="Bayburt H."/>
            <person name="Baek J.H."/>
            <person name="Han D.M."/>
            <person name="Jeon C.O."/>
        </authorList>
    </citation>
    <scope>NUCLEOTIDE SEQUENCE [LARGE SCALE GENOMIC DNA]</scope>
    <source>
        <strain evidence="2 3">KMU-156</strain>
    </source>
</reference>
<organism evidence="2 3">
    <name type="scientific">Tateyamaria armeniaca</name>
    <dbReference type="NCBI Taxonomy" id="2518930"/>
    <lineage>
        <taxon>Bacteria</taxon>
        <taxon>Pseudomonadati</taxon>
        <taxon>Pseudomonadota</taxon>
        <taxon>Alphaproteobacteria</taxon>
        <taxon>Rhodobacterales</taxon>
        <taxon>Roseobacteraceae</taxon>
        <taxon>Tateyamaria</taxon>
    </lineage>
</organism>
<dbReference type="Gene3D" id="3.40.50.1110">
    <property type="entry name" value="SGNH hydrolase"/>
    <property type="match status" value="1"/>
</dbReference>
<dbReference type="EMBL" id="JBHDIY010000002">
    <property type="protein sequence ID" value="MFL4472120.1"/>
    <property type="molecule type" value="Genomic_DNA"/>
</dbReference>
<dbReference type="CDD" id="cd01839">
    <property type="entry name" value="SGNH_arylesterase_like"/>
    <property type="match status" value="1"/>
</dbReference>